<dbReference type="PANTHER" id="PTHR30471:SF3">
    <property type="entry name" value="UPF0758 PROTEIN YEES-RELATED"/>
    <property type="match status" value="1"/>
</dbReference>
<evidence type="ECO:0000256" key="1">
    <source>
        <dbReference type="ARBA" id="ARBA00023049"/>
    </source>
</evidence>
<accession>A0A4Y6UJZ4</accession>
<evidence type="ECO:0000259" key="3">
    <source>
        <dbReference type="Pfam" id="PF04002"/>
    </source>
</evidence>
<evidence type="ECO:0000313" key="4">
    <source>
        <dbReference type="EMBL" id="QDH17882.1"/>
    </source>
</evidence>
<feature type="region of interest" description="Disordered" evidence="2">
    <location>
        <begin position="1"/>
        <end position="23"/>
    </location>
</feature>
<dbReference type="InterPro" id="IPR025657">
    <property type="entry name" value="RadC_JAB"/>
</dbReference>
<keyword evidence="1" id="KW-0645">Protease</keyword>
<dbReference type="Gene3D" id="3.40.140.10">
    <property type="entry name" value="Cytidine Deaminase, domain 2"/>
    <property type="match status" value="1"/>
</dbReference>
<reference evidence="4 5" key="1">
    <citation type="submission" date="2019-03" db="EMBL/GenBank/DDBJ databases">
        <title>The complete genome sequence of Swingsia samuiensis NBRC107927(T).</title>
        <authorList>
            <person name="Chua K.-O."/>
            <person name="Chan K.-G."/>
            <person name="See-Too W.-S."/>
        </authorList>
    </citation>
    <scope>NUCLEOTIDE SEQUENCE [LARGE SCALE GENOMIC DNA]</scope>
    <source>
        <strain evidence="4 5">AH83</strain>
    </source>
</reference>
<dbReference type="KEGG" id="ssam:E3D00_10100"/>
<keyword evidence="1" id="KW-0378">Hydrolase</keyword>
<dbReference type="PANTHER" id="PTHR30471">
    <property type="entry name" value="DNA REPAIR PROTEIN RADC"/>
    <property type="match status" value="1"/>
</dbReference>
<dbReference type="AlphaFoldDB" id="A0A4Y6UJZ4"/>
<dbReference type="Proteomes" id="UP000316313">
    <property type="component" value="Chromosome"/>
</dbReference>
<protein>
    <submittedName>
        <fullName evidence="4">DNA repair protein RadC</fullName>
    </submittedName>
</protein>
<keyword evidence="1" id="KW-0482">Metalloprotease</keyword>
<dbReference type="OrthoDB" id="9804482at2"/>
<evidence type="ECO:0000313" key="5">
    <source>
        <dbReference type="Proteomes" id="UP000316313"/>
    </source>
</evidence>
<organism evidence="4 5">
    <name type="scientific">Swingsia samuiensis</name>
    <dbReference type="NCBI Taxonomy" id="1293412"/>
    <lineage>
        <taxon>Bacteria</taxon>
        <taxon>Pseudomonadati</taxon>
        <taxon>Pseudomonadota</taxon>
        <taxon>Alphaproteobacteria</taxon>
        <taxon>Acetobacterales</taxon>
        <taxon>Acetobacteraceae</taxon>
        <taxon>Swingsia</taxon>
    </lineage>
</organism>
<dbReference type="GO" id="GO:0008237">
    <property type="term" value="F:metallopeptidase activity"/>
    <property type="evidence" value="ECO:0007669"/>
    <property type="project" value="UniProtKB-KW"/>
</dbReference>
<keyword evidence="5" id="KW-1185">Reference proteome</keyword>
<dbReference type="InterPro" id="IPR001405">
    <property type="entry name" value="UPF0758"/>
</dbReference>
<name>A0A4Y6UJZ4_9PROT</name>
<dbReference type="EMBL" id="CP038141">
    <property type="protein sequence ID" value="QDH17882.1"/>
    <property type="molecule type" value="Genomic_DNA"/>
</dbReference>
<proteinExistence type="predicted"/>
<gene>
    <name evidence="4" type="ORF">E3D00_10100</name>
</gene>
<feature type="domain" description="RadC-like JAB" evidence="3">
    <location>
        <begin position="118"/>
        <end position="231"/>
    </location>
</feature>
<dbReference type="Pfam" id="PF04002">
    <property type="entry name" value="RadC"/>
    <property type="match status" value="1"/>
</dbReference>
<sequence>MANTNIKDLTRDFIKGTGPQGHRSRMRTRVMTAGAESLADYELLEMLLFLSVPRKDTKPMAKKLINYYGSLIDIFRAPTKELQALGLNNDIIRTLRLPAIAAERLSLAEKREKPVLGNWDALTGYLDVSLKNASPNQFRILYLDNRNKLLSDEAITEFNDHKTLNKTIGKQALSLHASAIIGVYFQPKITLPQLADISQQIKTALNFLSITTHDFLYAQDPNHYKSFQQENIL</sequence>
<evidence type="ECO:0000256" key="2">
    <source>
        <dbReference type="SAM" id="MobiDB-lite"/>
    </source>
</evidence>